<gene>
    <name evidence="5" type="ORF">BWQ96_08252</name>
</gene>
<feature type="region of interest" description="Disordered" evidence="2">
    <location>
        <begin position="1"/>
        <end position="47"/>
    </location>
</feature>
<keyword evidence="1" id="KW-0238">DNA-binding</keyword>
<dbReference type="AlphaFoldDB" id="A0A2V3IIV4"/>
<evidence type="ECO:0000259" key="4">
    <source>
        <dbReference type="Pfam" id="PF03221"/>
    </source>
</evidence>
<feature type="domain" description="DDE-1" evidence="3">
    <location>
        <begin position="270"/>
        <end position="449"/>
    </location>
</feature>
<reference evidence="5 6" key="1">
    <citation type="journal article" date="2018" name="Mol. Biol. Evol.">
        <title>Analysis of the draft genome of the red seaweed Gracilariopsis chorda provides insights into genome size evolution in Rhodophyta.</title>
        <authorList>
            <person name="Lee J."/>
            <person name="Yang E.C."/>
            <person name="Graf L."/>
            <person name="Yang J.H."/>
            <person name="Qiu H."/>
            <person name="Zel Zion U."/>
            <person name="Chan C.X."/>
            <person name="Stephens T.G."/>
            <person name="Weber A.P.M."/>
            <person name="Boo G.H."/>
            <person name="Boo S.M."/>
            <person name="Kim K.M."/>
            <person name="Shin Y."/>
            <person name="Jung M."/>
            <person name="Lee S.J."/>
            <person name="Yim H.S."/>
            <person name="Lee J.H."/>
            <person name="Bhattacharya D."/>
            <person name="Yoon H.S."/>
        </authorList>
    </citation>
    <scope>NUCLEOTIDE SEQUENCE [LARGE SCALE GENOMIC DNA]</scope>
    <source>
        <strain evidence="5 6">SKKU-2015</strain>
        <tissue evidence="5">Whole body</tissue>
    </source>
</reference>
<dbReference type="PANTHER" id="PTHR19303">
    <property type="entry name" value="TRANSPOSON"/>
    <property type="match status" value="1"/>
</dbReference>
<sequence>MGFVRSGTKPGQNRASPTSGHTKKQISNALKRKPTTQTHPHAPSKANITCKKARSALAIRWSRYWKFLPAKNDTDTGKRHSLRTAAKLFKVSPAAVAGWKKNSSAILSMNVSSRRIAKSFRLRMGSFPELEASPLTYMRECVRYMHQQNVFREDVIRVKALEVRDEMLRQMYRSNQDDNRRELQEFKASHGWAWNFMKRNNLTSKRPMGDAVFISPQTLADHRITMKKKLALWPIEHLCNTAEVALLYRCLPSRTVHEDNGTHSFVRVKDRMTDVLTVYADGKKAPLTVIGKSMRPRSFPRHVNPARDLGLFYYAQANAWNTQPLWTTIAEGCDKMSLLQGSKLGLILDNCSAHSIDYEALKNVKRYFLPPNTTSALQPVDCAVGRSFKCAYRRLVVSLILSKVRKALAMDAAERPTFKITDFFTAYDALLLMPQAWDMVPKRVILKAWLKTDILSPPQLQDIQRLLGECGNIQEAAMKPQYGRATQTEIVAADARFVAAAERGRQWLEKEEPDDAPDVMGDSDAGDDFSVVENIHVATEDTRELQRLPEFSDVDSEALATLYDVEANVDVCRQVSEDDALQVAVEGTLQGDVNEGDGVDEGDVSAESDGEEAASNNTASFAAHSYLQTAKNLIAQMELLASSGHKFAGESSCQDVVRLLVLEVGRVENYLRRGRRQTTITSFFDTAPV</sequence>
<dbReference type="Pfam" id="PF03221">
    <property type="entry name" value="HTH_Tnp_Tc5"/>
    <property type="match status" value="1"/>
</dbReference>
<evidence type="ECO:0000256" key="2">
    <source>
        <dbReference type="SAM" id="MobiDB-lite"/>
    </source>
</evidence>
<feature type="region of interest" description="Disordered" evidence="2">
    <location>
        <begin position="589"/>
        <end position="616"/>
    </location>
</feature>
<dbReference type="Gene3D" id="1.10.10.60">
    <property type="entry name" value="Homeodomain-like"/>
    <property type="match status" value="1"/>
</dbReference>
<feature type="domain" description="HTH CENPB-type" evidence="4">
    <location>
        <begin position="163"/>
        <end position="205"/>
    </location>
</feature>
<accession>A0A2V3IIV4</accession>
<evidence type="ECO:0000313" key="5">
    <source>
        <dbReference type="EMBL" id="PXF42002.1"/>
    </source>
</evidence>
<dbReference type="PANTHER" id="PTHR19303:SF73">
    <property type="entry name" value="PROTEIN PDC2"/>
    <property type="match status" value="1"/>
</dbReference>
<dbReference type="EMBL" id="NBIV01000180">
    <property type="protein sequence ID" value="PXF42002.1"/>
    <property type="molecule type" value="Genomic_DNA"/>
</dbReference>
<feature type="compositionally biased region" description="Acidic residues" evidence="2">
    <location>
        <begin position="594"/>
        <end position="612"/>
    </location>
</feature>
<evidence type="ECO:0000313" key="6">
    <source>
        <dbReference type="Proteomes" id="UP000247409"/>
    </source>
</evidence>
<dbReference type="Pfam" id="PF03184">
    <property type="entry name" value="DDE_1"/>
    <property type="match status" value="1"/>
</dbReference>
<dbReference type="InterPro" id="IPR006600">
    <property type="entry name" value="HTH_CenpB_DNA-bd_dom"/>
</dbReference>
<evidence type="ECO:0000256" key="1">
    <source>
        <dbReference type="ARBA" id="ARBA00023125"/>
    </source>
</evidence>
<keyword evidence="6" id="KW-1185">Reference proteome</keyword>
<organism evidence="5 6">
    <name type="scientific">Gracilariopsis chorda</name>
    <dbReference type="NCBI Taxonomy" id="448386"/>
    <lineage>
        <taxon>Eukaryota</taxon>
        <taxon>Rhodophyta</taxon>
        <taxon>Florideophyceae</taxon>
        <taxon>Rhodymeniophycidae</taxon>
        <taxon>Gracilariales</taxon>
        <taxon>Gracilariaceae</taxon>
        <taxon>Gracilariopsis</taxon>
    </lineage>
</organism>
<dbReference type="GO" id="GO:0003677">
    <property type="term" value="F:DNA binding"/>
    <property type="evidence" value="ECO:0007669"/>
    <property type="project" value="UniProtKB-KW"/>
</dbReference>
<feature type="compositionally biased region" description="Polar residues" evidence="2">
    <location>
        <begin position="9"/>
        <end position="28"/>
    </location>
</feature>
<dbReference type="OrthoDB" id="9909311at2759"/>
<dbReference type="GO" id="GO:0005634">
    <property type="term" value="C:nucleus"/>
    <property type="evidence" value="ECO:0007669"/>
    <property type="project" value="TreeGrafter"/>
</dbReference>
<dbReference type="InterPro" id="IPR004875">
    <property type="entry name" value="DDE_SF_endonuclease_dom"/>
</dbReference>
<dbReference type="Proteomes" id="UP000247409">
    <property type="component" value="Unassembled WGS sequence"/>
</dbReference>
<proteinExistence type="predicted"/>
<evidence type="ECO:0000259" key="3">
    <source>
        <dbReference type="Pfam" id="PF03184"/>
    </source>
</evidence>
<dbReference type="InterPro" id="IPR050863">
    <property type="entry name" value="CenT-Element_Derived"/>
</dbReference>
<name>A0A2V3IIV4_9FLOR</name>
<protein>
    <submittedName>
        <fullName evidence="5">Tigger transposable element-derived protein 4</fullName>
    </submittedName>
</protein>
<comment type="caution">
    <text evidence="5">The sequence shown here is derived from an EMBL/GenBank/DDBJ whole genome shotgun (WGS) entry which is preliminary data.</text>
</comment>